<feature type="domain" description="LysM" evidence="5">
    <location>
        <begin position="201"/>
        <end position="248"/>
    </location>
</feature>
<dbReference type="CDD" id="cd00118">
    <property type="entry name" value="LysM"/>
    <property type="match status" value="1"/>
</dbReference>
<dbReference type="InterPro" id="IPR018392">
    <property type="entry name" value="LysM"/>
</dbReference>
<evidence type="ECO:0000259" key="5">
    <source>
        <dbReference type="PROSITE" id="PS51782"/>
    </source>
</evidence>
<proteinExistence type="inferred from homology"/>
<evidence type="ECO:0000256" key="1">
    <source>
        <dbReference type="ARBA" id="ARBA00022669"/>
    </source>
</evidence>
<comment type="similarity">
    <text evidence="3">Belongs to the secreted LysM effector family.</text>
</comment>
<dbReference type="InterPro" id="IPR036779">
    <property type="entry name" value="LysM_dom_sf"/>
</dbReference>
<evidence type="ECO:0000256" key="3">
    <source>
        <dbReference type="ARBA" id="ARBA00044955"/>
    </source>
</evidence>
<sequence length="372" mass="41383">MTNQVIRLYVSLLISLASVAHATSETPKLPYDPNTAADCTWWIENDGSKKCEDIPQFWDIDIIDWIMWNPSLTNDCENFLPGRSYCVEATSVFPPGLWSASSGRQKVNAAVSSCQHQDGLVKDCITYHKVRASDTCQNIVDKYRTLTVAEFHRWNPAIGLKCSSLFINYLVCVDAPGTDPKPPETSAHSPTQPGISKSCDKYYKADRGDTCQGIVDKYPHLTSSDFRKWNPAIKDDCVGLWQGYYYCVGITPAFELKAHYSAGCKGKLHGQRTVASGTDGGCFDTNCQVASFDISTVGDCPGGQVQISYWEQPGCTGKWFGYGYTSRDTCRTLWTDGWKFKSVWLRCAREVDDCVNKGTCTYDPEPSHGVCM</sequence>
<dbReference type="GO" id="GO:0008061">
    <property type="term" value="F:chitin binding"/>
    <property type="evidence" value="ECO:0007669"/>
    <property type="project" value="UniProtKB-KW"/>
</dbReference>
<name>A0A5C6G873_METRR</name>
<dbReference type="Gene3D" id="3.10.350.10">
    <property type="entry name" value="LysM domain"/>
    <property type="match status" value="2"/>
</dbReference>
<keyword evidence="4" id="KW-0732">Signal</keyword>
<dbReference type="PANTHER" id="PTHR34997">
    <property type="entry name" value="AM15"/>
    <property type="match status" value="1"/>
</dbReference>
<dbReference type="SUPFAM" id="SSF54106">
    <property type="entry name" value="LysM domain"/>
    <property type="match status" value="2"/>
</dbReference>
<dbReference type="PANTHER" id="PTHR34997:SF1">
    <property type="entry name" value="PEPTIDOGLYCAN-BINDING LYSIN DOMAIN"/>
    <property type="match status" value="1"/>
</dbReference>
<evidence type="ECO:0000313" key="7">
    <source>
        <dbReference type="Proteomes" id="UP000317257"/>
    </source>
</evidence>
<evidence type="ECO:0000313" key="6">
    <source>
        <dbReference type="EMBL" id="TWU72501.1"/>
    </source>
</evidence>
<protein>
    <recommendedName>
        <fullName evidence="5">LysM domain-containing protein</fullName>
    </recommendedName>
</protein>
<feature type="domain" description="LysM" evidence="5">
    <location>
        <begin position="126"/>
        <end position="173"/>
    </location>
</feature>
<dbReference type="Pfam" id="PF01476">
    <property type="entry name" value="LysM"/>
    <property type="match status" value="2"/>
</dbReference>
<keyword evidence="1" id="KW-0147">Chitin-binding</keyword>
<dbReference type="EMBL" id="SBHS01000027">
    <property type="protein sequence ID" value="TWU72501.1"/>
    <property type="molecule type" value="Genomic_DNA"/>
</dbReference>
<reference evidence="7" key="1">
    <citation type="submission" date="2018-12" db="EMBL/GenBank/DDBJ databases">
        <title>The complete genome of Metarhizium rileyi, a key fungal pathogen of Lepidoptera.</title>
        <authorList>
            <person name="Binneck E."/>
            <person name="Lastra C.C.L."/>
            <person name="Sosa-Gomez D.R."/>
        </authorList>
    </citation>
    <scope>NUCLEOTIDE SEQUENCE [LARGE SCALE GENOMIC DNA]</scope>
    <source>
        <strain evidence="7">Cep018-CH2</strain>
    </source>
</reference>
<keyword evidence="2" id="KW-0843">Virulence</keyword>
<dbReference type="PROSITE" id="PS51782">
    <property type="entry name" value="LYSM"/>
    <property type="match status" value="2"/>
</dbReference>
<dbReference type="InterPro" id="IPR052210">
    <property type="entry name" value="LysM1-like"/>
</dbReference>
<evidence type="ECO:0000256" key="4">
    <source>
        <dbReference type="SAM" id="SignalP"/>
    </source>
</evidence>
<dbReference type="AlphaFoldDB" id="A0A5C6G873"/>
<evidence type="ECO:0000256" key="2">
    <source>
        <dbReference type="ARBA" id="ARBA00023026"/>
    </source>
</evidence>
<feature type="signal peptide" evidence="4">
    <location>
        <begin position="1"/>
        <end position="22"/>
    </location>
</feature>
<dbReference type="SMART" id="SM00257">
    <property type="entry name" value="LysM"/>
    <property type="match status" value="2"/>
</dbReference>
<organism evidence="6 7">
    <name type="scientific">Metarhizium rileyi (strain RCEF 4871)</name>
    <name type="common">Nomuraea rileyi</name>
    <dbReference type="NCBI Taxonomy" id="1649241"/>
    <lineage>
        <taxon>Eukaryota</taxon>
        <taxon>Fungi</taxon>
        <taxon>Dikarya</taxon>
        <taxon>Ascomycota</taxon>
        <taxon>Pezizomycotina</taxon>
        <taxon>Sordariomycetes</taxon>
        <taxon>Hypocreomycetidae</taxon>
        <taxon>Hypocreales</taxon>
        <taxon>Clavicipitaceae</taxon>
        <taxon>Metarhizium</taxon>
    </lineage>
</organism>
<feature type="chain" id="PRO_5022799001" description="LysM domain-containing protein" evidence="4">
    <location>
        <begin position="23"/>
        <end position="372"/>
    </location>
</feature>
<gene>
    <name evidence="6" type="ORF">ED733_002102</name>
</gene>
<dbReference type="Proteomes" id="UP000317257">
    <property type="component" value="Unassembled WGS sequence"/>
</dbReference>
<comment type="caution">
    <text evidence="6">The sequence shown here is derived from an EMBL/GenBank/DDBJ whole genome shotgun (WGS) entry which is preliminary data.</text>
</comment>
<accession>A0A5C6G873</accession>